<dbReference type="OrthoDB" id="343240at2"/>
<dbReference type="Pfam" id="PF14903">
    <property type="entry name" value="WG_beta_rep"/>
    <property type="match status" value="1"/>
</dbReference>
<evidence type="ECO:0000313" key="2">
    <source>
        <dbReference type="Proteomes" id="UP000324209"/>
    </source>
</evidence>
<sequence length="45" mass="5085">MGYINKTGEIVIDPIFDKAYGFIGDYASVWNVNRIGYINDEGELI</sequence>
<protein>
    <submittedName>
        <fullName evidence="1">WG repeat-containing protein</fullName>
    </submittedName>
</protein>
<accession>A0A5C1QMR5</accession>
<proteinExistence type="predicted"/>
<gene>
    <name evidence="1" type="ORF">EXM22_09715</name>
</gene>
<dbReference type="EMBL" id="CP036150">
    <property type="protein sequence ID" value="QEN08250.1"/>
    <property type="molecule type" value="Genomic_DNA"/>
</dbReference>
<dbReference type="KEGG" id="ock:EXM22_09715"/>
<organism evidence="1 2">
    <name type="scientific">Oceanispirochaeta crateris</name>
    <dbReference type="NCBI Taxonomy" id="2518645"/>
    <lineage>
        <taxon>Bacteria</taxon>
        <taxon>Pseudomonadati</taxon>
        <taxon>Spirochaetota</taxon>
        <taxon>Spirochaetia</taxon>
        <taxon>Spirochaetales</taxon>
        <taxon>Spirochaetaceae</taxon>
        <taxon>Oceanispirochaeta</taxon>
    </lineage>
</organism>
<name>A0A5C1QMR5_9SPIO</name>
<keyword evidence="2" id="KW-1185">Reference proteome</keyword>
<reference evidence="1 2" key="1">
    <citation type="submission" date="2019-02" db="EMBL/GenBank/DDBJ databases">
        <title>Complete Genome Sequence and Methylome Analysis of free living Spirochaetas.</title>
        <authorList>
            <person name="Fomenkov A."/>
            <person name="Dubinina G."/>
            <person name="Leshcheva N."/>
            <person name="Mikheeva N."/>
            <person name="Grabovich M."/>
            <person name="Vincze T."/>
            <person name="Roberts R.J."/>
        </authorList>
    </citation>
    <scope>NUCLEOTIDE SEQUENCE [LARGE SCALE GENOMIC DNA]</scope>
    <source>
        <strain evidence="1 2">K2</strain>
    </source>
</reference>
<evidence type="ECO:0000313" key="1">
    <source>
        <dbReference type="EMBL" id="QEN08250.1"/>
    </source>
</evidence>
<dbReference type="InterPro" id="IPR032774">
    <property type="entry name" value="WG_beta_rep"/>
</dbReference>
<dbReference type="AlphaFoldDB" id="A0A5C1QMR5"/>
<dbReference type="RefSeq" id="WP_149486330.1">
    <property type="nucleotide sequence ID" value="NZ_CP036150.1"/>
</dbReference>
<dbReference type="Proteomes" id="UP000324209">
    <property type="component" value="Chromosome"/>
</dbReference>